<dbReference type="Proteomes" id="UP000310685">
    <property type="component" value="Unassembled WGS sequence"/>
</dbReference>
<dbReference type="Proteomes" id="UP000305647">
    <property type="component" value="Unassembled WGS sequence"/>
</dbReference>
<dbReference type="OrthoDB" id="5520611at2759"/>
<dbReference type="EMBL" id="SPRC01000002">
    <property type="protein sequence ID" value="TIB82388.1"/>
    <property type="molecule type" value="Genomic_DNA"/>
</dbReference>
<evidence type="ECO:0000313" key="4">
    <source>
        <dbReference type="EMBL" id="TIC31883.1"/>
    </source>
</evidence>
<evidence type="ECO:0000313" key="11">
    <source>
        <dbReference type="Proteomes" id="UP000309601"/>
    </source>
</evidence>
<reference evidence="8 9" key="1">
    <citation type="submission" date="2019-03" db="EMBL/GenBank/DDBJ databases">
        <title>Sequencing 25 genomes of Wallemia mellicola.</title>
        <authorList>
            <person name="Gostincar C."/>
        </authorList>
    </citation>
    <scope>NUCLEOTIDE SEQUENCE [LARGE SCALE GENOMIC DNA]</scope>
    <source>
        <strain evidence="3 10">EXF-1262</strain>
        <strain evidence="6 11">EXF-1274</strain>
        <strain evidence="7 8">EXF-1277</strain>
        <strain evidence="2 12">EXF-6152</strain>
        <strain evidence="5 13">EXF-757</strain>
        <strain evidence="4 9">EXF-8738</strain>
    </source>
</reference>
<feature type="compositionally biased region" description="Polar residues" evidence="1">
    <location>
        <begin position="53"/>
        <end position="67"/>
    </location>
</feature>
<evidence type="ECO:0000313" key="6">
    <source>
        <dbReference type="EMBL" id="TIC70507.1"/>
    </source>
</evidence>
<dbReference type="Proteomes" id="UP000309601">
    <property type="component" value="Unassembled WGS sequence"/>
</dbReference>
<evidence type="ECO:0000256" key="1">
    <source>
        <dbReference type="SAM" id="MobiDB-lite"/>
    </source>
</evidence>
<dbReference type="GO" id="GO:0046933">
    <property type="term" value="F:proton-transporting ATP synthase activity, rotational mechanism"/>
    <property type="evidence" value="ECO:0007669"/>
    <property type="project" value="TreeGrafter"/>
</dbReference>
<evidence type="ECO:0000313" key="7">
    <source>
        <dbReference type="EMBL" id="TIC71853.1"/>
    </source>
</evidence>
<evidence type="ECO:0000313" key="3">
    <source>
        <dbReference type="EMBL" id="TIC03292.1"/>
    </source>
</evidence>
<dbReference type="Proteomes" id="UP000305362">
    <property type="component" value="Unassembled WGS sequence"/>
</dbReference>
<evidence type="ECO:0000313" key="13">
    <source>
        <dbReference type="Proteomes" id="UP000310708"/>
    </source>
</evidence>
<organism evidence="4 9">
    <name type="scientific">Wallemia mellicola</name>
    <dbReference type="NCBI Taxonomy" id="1708541"/>
    <lineage>
        <taxon>Eukaryota</taxon>
        <taxon>Fungi</taxon>
        <taxon>Dikarya</taxon>
        <taxon>Basidiomycota</taxon>
        <taxon>Wallemiomycotina</taxon>
        <taxon>Wallemiomycetes</taxon>
        <taxon>Wallemiales</taxon>
        <taxon>Wallemiaceae</taxon>
        <taxon>Wallemia</taxon>
    </lineage>
</organism>
<evidence type="ECO:0000313" key="8">
    <source>
        <dbReference type="Proteomes" id="UP000305362"/>
    </source>
</evidence>
<protein>
    <recommendedName>
        <fullName evidence="14">ATP synthase subunit J, mitochondrial</fullName>
    </recommendedName>
</protein>
<dbReference type="EMBL" id="SPRX01000006">
    <property type="protein sequence ID" value="TIC68668.1"/>
    <property type="molecule type" value="Genomic_DNA"/>
</dbReference>
<dbReference type="Proteomes" id="UP000307169">
    <property type="component" value="Unassembled WGS sequence"/>
</dbReference>
<evidence type="ECO:0000313" key="10">
    <source>
        <dbReference type="Proteomes" id="UP000307169"/>
    </source>
</evidence>
<dbReference type="Proteomes" id="UP000310708">
    <property type="component" value="Unassembled WGS sequence"/>
</dbReference>
<evidence type="ECO:0008006" key="14">
    <source>
        <dbReference type="Google" id="ProtNLM"/>
    </source>
</evidence>
<name>A0A4V4MUZ2_9BASI</name>
<dbReference type="EMBL" id="SPRH01000007">
    <property type="protein sequence ID" value="TIC03292.1"/>
    <property type="molecule type" value="Genomic_DNA"/>
</dbReference>
<dbReference type="Pfam" id="PF04911">
    <property type="entry name" value="ATP-synt_J"/>
    <property type="match status" value="1"/>
</dbReference>
<sequence>MNANKNITVFFGLRKYPTPVLKPLAPFIAGSIVVYYGVSKIQDAAVATEPHKSSPQNPYISQVNNKH</sequence>
<accession>A0A4V4MUZ2</accession>
<dbReference type="PANTHER" id="PTHR28060">
    <property type="entry name" value="ATP SYNTHASE SUBUNIT J, MITOCHONDRIAL"/>
    <property type="match status" value="1"/>
</dbReference>
<dbReference type="InterPro" id="IPR006995">
    <property type="entry name" value="ATP_synth_F0_jsu"/>
</dbReference>
<evidence type="ECO:0000313" key="2">
    <source>
        <dbReference type="EMBL" id="TIB82388.1"/>
    </source>
</evidence>
<evidence type="ECO:0000313" key="9">
    <source>
        <dbReference type="Proteomes" id="UP000305647"/>
    </source>
</evidence>
<dbReference type="EMBL" id="SPRV01000001">
    <property type="protein sequence ID" value="TIC71853.1"/>
    <property type="molecule type" value="Genomic_DNA"/>
</dbReference>
<dbReference type="PANTHER" id="PTHR28060:SF1">
    <property type="entry name" value="ATP SYNTHASE SUBUNIT J, MITOCHONDRIAL"/>
    <property type="match status" value="1"/>
</dbReference>
<dbReference type="GO" id="GO:0045259">
    <property type="term" value="C:proton-transporting ATP synthase complex"/>
    <property type="evidence" value="ECO:0007669"/>
    <property type="project" value="InterPro"/>
</dbReference>
<evidence type="ECO:0000313" key="12">
    <source>
        <dbReference type="Proteomes" id="UP000310685"/>
    </source>
</evidence>
<evidence type="ECO:0000313" key="5">
    <source>
        <dbReference type="EMBL" id="TIC68668.1"/>
    </source>
</evidence>
<gene>
    <name evidence="5" type="ORF">E3Q01_00790</name>
    <name evidence="6" type="ORF">E3Q02_00555</name>
    <name evidence="7" type="ORF">E3Q03_00087</name>
    <name evidence="4" type="ORF">E3Q10_01470</name>
    <name evidence="3" type="ORF">E3Q17_00990</name>
    <name evidence="2" type="ORF">E3Q22_00208</name>
</gene>
<comment type="caution">
    <text evidence="4">The sequence shown here is derived from an EMBL/GenBank/DDBJ whole genome shotgun (WGS) entry which is preliminary data.</text>
</comment>
<proteinExistence type="predicted"/>
<dbReference type="AlphaFoldDB" id="A0A4V4MUZ2"/>
<dbReference type="EMBL" id="SPRO01000010">
    <property type="protein sequence ID" value="TIC31883.1"/>
    <property type="molecule type" value="Genomic_DNA"/>
</dbReference>
<feature type="region of interest" description="Disordered" evidence="1">
    <location>
        <begin position="48"/>
        <end position="67"/>
    </location>
</feature>
<dbReference type="EMBL" id="SPRW01000003">
    <property type="protein sequence ID" value="TIC70507.1"/>
    <property type="molecule type" value="Genomic_DNA"/>
</dbReference>